<evidence type="ECO:0000259" key="8">
    <source>
        <dbReference type="PROSITE" id="PS50850"/>
    </source>
</evidence>
<feature type="transmembrane region" description="Helical" evidence="7">
    <location>
        <begin position="451"/>
        <end position="468"/>
    </location>
</feature>
<evidence type="ECO:0000256" key="6">
    <source>
        <dbReference type="SAM" id="MobiDB-lite"/>
    </source>
</evidence>
<sequence>MEKQTTNLEKQVLAEDPPRHSSTLVASPEQGGMEVANDNAKASVTDEYPHGARLAAVVLSLMLGMFLIALDNTILGTAIPKITDEFHDLNKVSWYGSAYLMTFGCGFQSTWGKFYKYFPIKIWFLVAVFIFEVGSLICAVAKNPTTLIVGRAIAGFGGAGVGVGIFTIIGFAAPPENRPQLLGFTGATYGIAAVLGPLIGGAFTDKVSWRWCFYINLPIGGLAAGLIFLLFKTPGSAAPAKATPKEKFLQMDLVGATLMMGLIVSFILALQYGGQTHSWKSSEVIGLLVGFCVFILAFVAWETYQKERAMIVPRLFMKSYISVGSIFMFFFGGAYFIVLYYLPIYFQSVYNSSPIGSGVKMLALIIPLTIAAILQGFALSKIRIVPLFWVIGGGLATVGSGLFYTFNTETSIGKWIGYQIIVGLSTGWTFQIAMSNAQVHASPEDMSQATAILNFFMTVGGAFFLAAAQCAFNNQLIKTIAVKLPEIDPRVVITTGVTQIREAFNGTQVSIIVDAYMVGLKAVFVITIAGFGLATVVGFFGSWKKIHSDELKKATGGAA</sequence>
<keyword evidence="3 7" id="KW-0812">Transmembrane</keyword>
<dbReference type="Pfam" id="PF07690">
    <property type="entry name" value="MFS_1"/>
    <property type="match status" value="1"/>
</dbReference>
<dbReference type="Proteomes" id="UP000030143">
    <property type="component" value="Unassembled WGS sequence"/>
</dbReference>
<protein>
    <submittedName>
        <fullName evidence="9">Major facilitator superfamily domain, general substrate transporter</fullName>
    </submittedName>
</protein>
<feature type="transmembrane region" description="Helical" evidence="7">
    <location>
        <begin position="284"/>
        <end position="301"/>
    </location>
</feature>
<feature type="transmembrane region" description="Helical" evidence="7">
    <location>
        <begin position="321"/>
        <end position="342"/>
    </location>
</feature>
<feature type="transmembrane region" description="Helical" evidence="7">
    <location>
        <begin position="54"/>
        <end position="80"/>
    </location>
</feature>
<dbReference type="GeneID" id="27680776"/>
<feature type="transmembrane region" description="Helical" evidence="7">
    <location>
        <begin position="148"/>
        <end position="169"/>
    </location>
</feature>
<dbReference type="InterPro" id="IPR036259">
    <property type="entry name" value="MFS_trans_sf"/>
</dbReference>
<dbReference type="GO" id="GO:0022857">
    <property type="term" value="F:transmembrane transporter activity"/>
    <property type="evidence" value="ECO:0007669"/>
    <property type="project" value="InterPro"/>
</dbReference>
<evidence type="ECO:0000313" key="9">
    <source>
        <dbReference type="EMBL" id="KGO61232.1"/>
    </source>
</evidence>
<keyword evidence="5 7" id="KW-0472">Membrane</keyword>
<evidence type="ECO:0000256" key="4">
    <source>
        <dbReference type="ARBA" id="ARBA00022989"/>
    </source>
</evidence>
<dbReference type="Gene3D" id="1.20.1250.20">
    <property type="entry name" value="MFS general substrate transporter like domains"/>
    <property type="match status" value="1"/>
</dbReference>
<feature type="transmembrane region" description="Helical" evidence="7">
    <location>
        <begin position="522"/>
        <end position="543"/>
    </location>
</feature>
<gene>
    <name evidence="9" type="ORF">PEX2_080860</name>
</gene>
<dbReference type="GO" id="GO:0005886">
    <property type="term" value="C:plasma membrane"/>
    <property type="evidence" value="ECO:0007669"/>
    <property type="project" value="TreeGrafter"/>
</dbReference>
<comment type="subcellular location">
    <subcellularLocation>
        <location evidence="1">Membrane</location>
        <topology evidence="1">Multi-pass membrane protein</topology>
    </subcellularLocation>
</comment>
<dbReference type="InterPro" id="IPR011701">
    <property type="entry name" value="MFS"/>
</dbReference>
<evidence type="ECO:0000256" key="1">
    <source>
        <dbReference type="ARBA" id="ARBA00004141"/>
    </source>
</evidence>
<evidence type="ECO:0000256" key="5">
    <source>
        <dbReference type="ARBA" id="ARBA00023136"/>
    </source>
</evidence>
<feature type="domain" description="Major facilitator superfamily (MFS) profile" evidence="8">
    <location>
        <begin position="57"/>
        <end position="546"/>
    </location>
</feature>
<feature type="transmembrane region" description="Helical" evidence="7">
    <location>
        <begin position="122"/>
        <end position="142"/>
    </location>
</feature>
<feature type="transmembrane region" description="Helical" evidence="7">
    <location>
        <begin position="252"/>
        <end position="272"/>
    </location>
</feature>
<feature type="transmembrane region" description="Helical" evidence="7">
    <location>
        <begin position="181"/>
        <end position="199"/>
    </location>
</feature>
<dbReference type="EMBL" id="JQFZ01000049">
    <property type="protein sequence ID" value="KGO61232.1"/>
    <property type="molecule type" value="Genomic_DNA"/>
</dbReference>
<feature type="transmembrane region" description="Helical" evidence="7">
    <location>
        <begin position="387"/>
        <end position="406"/>
    </location>
</feature>
<dbReference type="VEuPathDB" id="FungiDB:PEXP_032480"/>
<dbReference type="PANTHER" id="PTHR23501:SF177">
    <property type="entry name" value="MAJOR FACILITATOR SUPERFAMILY (MFS) PROFILE DOMAIN-CONTAINING PROTEIN-RELATED"/>
    <property type="match status" value="1"/>
</dbReference>
<keyword evidence="4 7" id="KW-1133">Transmembrane helix</keyword>
<dbReference type="PROSITE" id="PS50850">
    <property type="entry name" value="MFS"/>
    <property type="match status" value="1"/>
</dbReference>
<accession>A0A0A2L035</accession>
<dbReference type="Gene3D" id="1.20.1720.10">
    <property type="entry name" value="Multidrug resistance protein D"/>
    <property type="match status" value="1"/>
</dbReference>
<dbReference type="CDD" id="cd17502">
    <property type="entry name" value="MFS_Azr1_MDR_like"/>
    <property type="match status" value="1"/>
</dbReference>
<feature type="transmembrane region" description="Helical" evidence="7">
    <location>
        <begin position="412"/>
        <end position="430"/>
    </location>
</feature>
<dbReference type="PhylomeDB" id="A0A0A2L035"/>
<dbReference type="RefSeq" id="XP_016602115.1">
    <property type="nucleotide sequence ID" value="XM_016745356.1"/>
</dbReference>
<evidence type="ECO:0000256" key="2">
    <source>
        <dbReference type="ARBA" id="ARBA00022448"/>
    </source>
</evidence>
<reference evidence="9 10" key="1">
    <citation type="journal article" date="2015" name="Mol. Plant Microbe Interact.">
        <title>Genome, transcriptome, and functional analyses of Penicillium expansum provide new insights into secondary metabolism and pathogenicity.</title>
        <authorList>
            <person name="Ballester A.R."/>
            <person name="Marcet-Houben M."/>
            <person name="Levin E."/>
            <person name="Sela N."/>
            <person name="Selma-Lazaro C."/>
            <person name="Carmona L."/>
            <person name="Wisniewski M."/>
            <person name="Droby S."/>
            <person name="Gonzalez-Candelas L."/>
            <person name="Gabaldon T."/>
        </authorList>
    </citation>
    <scope>NUCLEOTIDE SEQUENCE [LARGE SCALE GENOMIC DNA]</scope>
    <source>
        <strain evidence="9 10">MD-8</strain>
    </source>
</reference>
<evidence type="ECO:0000256" key="3">
    <source>
        <dbReference type="ARBA" id="ARBA00022692"/>
    </source>
</evidence>
<dbReference type="SUPFAM" id="SSF103473">
    <property type="entry name" value="MFS general substrate transporter"/>
    <property type="match status" value="2"/>
</dbReference>
<dbReference type="HOGENOM" id="CLU_000960_22_1_1"/>
<dbReference type="FunFam" id="1.20.1720.10:FF:000012">
    <property type="entry name" value="MFS toxin efflux pump (AflT)"/>
    <property type="match status" value="1"/>
</dbReference>
<keyword evidence="2" id="KW-0813">Transport</keyword>
<feature type="transmembrane region" description="Helical" evidence="7">
    <location>
        <begin position="211"/>
        <end position="231"/>
    </location>
</feature>
<dbReference type="InterPro" id="IPR020846">
    <property type="entry name" value="MFS_dom"/>
</dbReference>
<name>A0A0A2L035_PENEN</name>
<dbReference type="AlphaFoldDB" id="A0A0A2L035"/>
<organism evidence="9 10">
    <name type="scientific">Penicillium expansum</name>
    <name type="common">Blue mold rot fungus</name>
    <dbReference type="NCBI Taxonomy" id="27334"/>
    <lineage>
        <taxon>Eukaryota</taxon>
        <taxon>Fungi</taxon>
        <taxon>Dikarya</taxon>
        <taxon>Ascomycota</taxon>
        <taxon>Pezizomycotina</taxon>
        <taxon>Eurotiomycetes</taxon>
        <taxon>Eurotiomycetidae</taxon>
        <taxon>Eurotiales</taxon>
        <taxon>Aspergillaceae</taxon>
        <taxon>Penicillium</taxon>
    </lineage>
</organism>
<evidence type="ECO:0000313" key="10">
    <source>
        <dbReference type="Proteomes" id="UP000030143"/>
    </source>
</evidence>
<dbReference type="PANTHER" id="PTHR23501">
    <property type="entry name" value="MAJOR FACILITATOR SUPERFAMILY"/>
    <property type="match status" value="1"/>
</dbReference>
<evidence type="ECO:0000256" key="7">
    <source>
        <dbReference type="SAM" id="Phobius"/>
    </source>
</evidence>
<comment type="caution">
    <text evidence="9">The sequence shown here is derived from an EMBL/GenBank/DDBJ whole genome shotgun (WGS) entry which is preliminary data.</text>
</comment>
<feature type="transmembrane region" description="Helical" evidence="7">
    <location>
        <begin position="362"/>
        <end position="380"/>
    </location>
</feature>
<keyword evidence="10" id="KW-1185">Reference proteome</keyword>
<feature type="region of interest" description="Disordered" evidence="6">
    <location>
        <begin position="1"/>
        <end position="28"/>
    </location>
</feature>
<proteinExistence type="predicted"/>
<dbReference type="OrthoDB" id="10021397at2759"/>